<evidence type="ECO:0000256" key="2">
    <source>
        <dbReference type="ARBA" id="ARBA00022840"/>
    </source>
</evidence>
<dbReference type="InterPro" id="IPR053930">
    <property type="entry name" value="RapZ-like_N"/>
</dbReference>
<dbReference type="EMBL" id="JABMOJ010000535">
    <property type="protein sequence ID" value="NQV66535.1"/>
    <property type="molecule type" value="Genomic_DNA"/>
</dbReference>
<feature type="binding site" evidence="4">
    <location>
        <begin position="58"/>
        <end position="61"/>
    </location>
    <ligand>
        <name>GTP</name>
        <dbReference type="ChEBI" id="CHEBI:37565"/>
    </ligand>
</feature>
<keyword evidence="1 4" id="KW-0547">Nucleotide-binding</keyword>
<dbReference type="PANTHER" id="PTHR30448:SF0">
    <property type="entry name" value="RNASE ADAPTER PROTEIN RAPZ"/>
    <property type="match status" value="1"/>
</dbReference>
<dbReference type="Gene3D" id="3.40.50.300">
    <property type="entry name" value="P-loop containing nucleotide triphosphate hydrolases"/>
    <property type="match status" value="1"/>
</dbReference>
<sequence>MSLIIISGRSGSGKSTALHVLEDMDYYCIDNLPVSLLEPLILRLSKEQVAQKVAVSIDARNIAADLALFPEIMDKIDSHIVKIKIVYLDSNGPTLVKRFSETRRKHPLSDKGTALREALELESSLLGPIALMADLTIETSSLTIHELRDLVRTRVTGERHEFALLFLSFAYKNGVPVDADLVFDVRCLPNPHWKANLRSLTGLDLPVQAFLASHDEVNAMLEDIGEFLTKWLPQFEANNRSYMTVAIGCTGGQHRSVFISERLKQNFESKWTNVQIRHRELSKITSSRS</sequence>
<dbReference type="GO" id="GO:0005524">
    <property type="term" value="F:ATP binding"/>
    <property type="evidence" value="ECO:0007669"/>
    <property type="project" value="UniProtKB-UniRule"/>
</dbReference>
<dbReference type="Pfam" id="PF03668">
    <property type="entry name" value="RapZ-like_N"/>
    <property type="match status" value="1"/>
</dbReference>
<protein>
    <submittedName>
        <fullName evidence="7">RNase adapter RapZ</fullName>
    </submittedName>
</protein>
<evidence type="ECO:0000256" key="4">
    <source>
        <dbReference type="HAMAP-Rule" id="MF_00636"/>
    </source>
</evidence>
<accession>A0A972W232</accession>
<dbReference type="AlphaFoldDB" id="A0A972W232"/>
<dbReference type="SUPFAM" id="SSF52540">
    <property type="entry name" value="P-loop containing nucleoside triphosphate hydrolases"/>
    <property type="match status" value="1"/>
</dbReference>
<evidence type="ECO:0000313" key="7">
    <source>
        <dbReference type="EMBL" id="NQV66535.1"/>
    </source>
</evidence>
<proteinExistence type="inferred from homology"/>
<organism evidence="7 8">
    <name type="scientific">SAR86 cluster bacterium</name>
    <dbReference type="NCBI Taxonomy" id="2030880"/>
    <lineage>
        <taxon>Bacteria</taxon>
        <taxon>Pseudomonadati</taxon>
        <taxon>Pseudomonadota</taxon>
        <taxon>Gammaproteobacteria</taxon>
        <taxon>SAR86 cluster</taxon>
    </lineage>
</organism>
<feature type="domain" description="RapZ-like N-terminal" evidence="5">
    <location>
        <begin position="1"/>
        <end position="158"/>
    </location>
</feature>
<evidence type="ECO:0000259" key="5">
    <source>
        <dbReference type="Pfam" id="PF03668"/>
    </source>
</evidence>
<dbReference type="PANTHER" id="PTHR30448">
    <property type="entry name" value="RNASE ADAPTER PROTEIN RAPZ"/>
    <property type="match status" value="1"/>
</dbReference>
<evidence type="ECO:0000256" key="3">
    <source>
        <dbReference type="ARBA" id="ARBA00023134"/>
    </source>
</evidence>
<dbReference type="Proteomes" id="UP000754644">
    <property type="component" value="Unassembled WGS sequence"/>
</dbReference>
<feature type="domain" description="RapZ C-terminal" evidence="6">
    <location>
        <begin position="164"/>
        <end position="281"/>
    </location>
</feature>
<keyword evidence="2 4" id="KW-0067">ATP-binding</keyword>
<dbReference type="NCBIfam" id="NF003828">
    <property type="entry name" value="PRK05416.1"/>
    <property type="match status" value="1"/>
</dbReference>
<evidence type="ECO:0000259" key="6">
    <source>
        <dbReference type="Pfam" id="PF22740"/>
    </source>
</evidence>
<dbReference type="HAMAP" id="MF_00636">
    <property type="entry name" value="RapZ_like"/>
    <property type="match status" value="1"/>
</dbReference>
<keyword evidence="3 4" id="KW-0342">GTP-binding</keyword>
<dbReference type="Pfam" id="PF22740">
    <property type="entry name" value="PapZ_C"/>
    <property type="match status" value="1"/>
</dbReference>
<feature type="binding site" evidence="4">
    <location>
        <begin position="8"/>
        <end position="15"/>
    </location>
    <ligand>
        <name>ATP</name>
        <dbReference type="ChEBI" id="CHEBI:30616"/>
    </ligand>
</feature>
<dbReference type="InterPro" id="IPR053931">
    <property type="entry name" value="RapZ_C"/>
</dbReference>
<evidence type="ECO:0000313" key="8">
    <source>
        <dbReference type="Proteomes" id="UP000754644"/>
    </source>
</evidence>
<gene>
    <name evidence="7" type="primary">rapZ</name>
    <name evidence="7" type="ORF">HQ497_14335</name>
</gene>
<name>A0A972W232_9GAMM</name>
<dbReference type="InterPro" id="IPR027417">
    <property type="entry name" value="P-loop_NTPase"/>
</dbReference>
<reference evidence="7" key="1">
    <citation type="submission" date="2020-05" db="EMBL/GenBank/DDBJ databases">
        <title>Sulfur intermediates as new biogeochemical hubs in an aquatic model microbial ecosystem.</title>
        <authorList>
            <person name="Vigneron A."/>
        </authorList>
    </citation>
    <scope>NUCLEOTIDE SEQUENCE</scope>
    <source>
        <strain evidence="7">Bin.250</strain>
    </source>
</reference>
<comment type="caution">
    <text evidence="7">The sequence shown here is derived from an EMBL/GenBank/DDBJ whole genome shotgun (WGS) entry which is preliminary data.</text>
</comment>
<dbReference type="PIRSF" id="PIRSF005052">
    <property type="entry name" value="P-loopkin"/>
    <property type="match status" value="1"/>
</dbReference>
<dbReference type="GO" id="GO:0005525">
    <property type="term" value="F:GTP binding"/>
    <property type="evidence" value="ECO:0007669"/>
    <property type="project" value="UniProtKB-UniRule"/>
</dbReference>
<dbReference type="InterPro" id="IPR005337">
    <property type="entry name" value="RapZ-like"/>
</dbReference>
<evidence type="ECO:0000256" key="1">
    <source>
        <dbReference type="ARBA" id="ARBA00022741"/>
    </source>
</evidence>